<keyword evidence="6" id="KW-0443">Lipid metabolism</keyword>
<dbReference type="UniPathway" id="UPA00558">
    <property type="reaction ID" value="UER00742"/>
</dbReference>
<dbReference type="GeneID" id="18927130"/>
<comment type="pathway">
    <text evidence="9">Phospholipid metabolism; phosphatidylethanolamine biosynthesis; phosphatidylethanolamine from ethanolamine: step 2/3.</text>
</comment>
<comment type="similarity">
    <text evidence="2">Belongs to the cytidylyltransferase family.</text>
</comment>
<dbReference type="Pfam" id="PF01467">
    <property type="entry name" value="CTP_transf_like"/>
    <property type="match status" value="1"/>
</dbReference>
<dbReference type="InterPro" id="IPR004821">
    <property type="entry name" value="Cyt_trans-like"/>
</dbReference>
<dbReference type="InterPro" id="IPR014729">
    <property type="entry name" value="Rossmann-like_a/b/a_fold"/>
</dbReference>
<evidence type="ECO:0000256" key="2">
    <source>
        <dbReference type="ARBA" id="ARBA00010101"/>
    </source>
</evidence>
<gene>
    <name evidence="13" type="ORF">MELLADRAFT_31132</name>
</gene>
<evidence type="ECO:0000256" key="10">
    <source>
        <dbReference type="ARBA" id="ARBA00024221"/>
    </source>
</evidence>
<dbReference type="NCBIfam" id="TIGR00125">
    <property type="entry name" value="cyt_tran_rel"/>
    <property type="match status" value="1"/>
</dbReference>
<evidence type="ECO:0000256" key="9">
    <source>
        <dbReference type="ARBA" id="ARBA00024191"/>
    </source>
</evidence>
<keyword evidence="8" id="KW-1208">Phospholipid metabolism</keyword>
<evidence type="ECO:0000256" key="1">
    <source>
        <dbReference type="ARBA" id="ARBA00005189"/>
    </source>
</evidence>
<dbReference type="KEGG" id="mlr:MELLADRAFT_31132"/>
<feature type="domain" description="Cytidyltransferase-like" evidence="12">
    <location>
        <begin position="2"/>
        <end position="119"/>
    </location>
</feature>
<keyword evidence="4" id="KW-0808">Transferase</keyword>
<organism evidence="14">
    <name type="scientific">Melampsora larici-populina (strain 98AG31 / pathotype 3-4-7)</name>
    <name type="common">Poplar leaf rust fungus</name>
    <dbReference type="NCBI Taxonomy" id="747676"/>
    <lineage>
        <taxon>Eukaryota</taxon>
        <taxon>Fungi</taxon>
        <taxon>Dikarya</taxon>
        <taxon>Basidiomycota</taxon>
        <taxon>Pucciniomycotina</taxon>
        <taxon>Pucciniomycetes</taxon>
        <taxon>Pucciniales</taxon>
        <taxon>Melampsoraceae</taxon>
        <taxon>Melampsora</taxon>
    </lineage>
</organism>
<keyword evidence="3" id="KW-0444">Lipid biosynthesis</keyword>
<keyword evidence="7" id="KW-0594">Phospholipid biosynthesis</keyword>
<dbReference type="STRING" id="747676.F4R9M2"/>
<evidence type="ECO:0000256" key="7">
    <source>
        <dbReference type="ARBA" id="ARBA00023209"/>
    </source>
</evidence>
<dbReference type="GO" id="GO:0006646">
    <property type="term" value="P:phosphatidylethanolamine biosynthetic process"/>
    <property type="evidence" value="ECO:0007669"/>
    <property type="project" value="UniProtKB-UniPathway"/>
</dbReference>
<dbReference type="eggNOG" id="KOG2803">
    <property type="taxonomic scope" value="Eukaryota"/>
</dbReference>
<protein>
    <recommendedName>
        <fullName evidence="10">ethanolamine-phosphate cytidylyltransferase</fullName>
        <ecNumber evidence="10">2.7.7.14</ecNumber>
    </recommendedName>
    <alternativeName>
        <fullName evidence="11">CTP:phosphoethanolamine cytidylyltransferase</fullName>
    </alternativeName>
</protein>
<feature type="non-terminal residue" evidence="13">
    <location>
        <position position="1"/>
    </location>
</feature>
<evidence type="ECO:0000256" key="11">
    <source>
        <dbReference type="ARBA" id="ARBA00031473"/>
    </source>
</evidence>
<dbReference type="Gene3D" id="3.40.50.620">
    <property type="entry name" value="HUPs"/>
    <property type="match status" value="1"/>
</dbReference>
<evidence type="ECO:0000256" key="6">
    <source>
        <dbReference type="ARBA" id="ARBA00023098"/>
    </source>
</evidence>
<evidence type="ECO:0000256" key="5">
    <source>
        <dbReference type="ARBA" id="ARBA00022695"/>
    </source>
</evidence>
<dbReference type="RefSeq" id="XP_007405605.1">
    <property type="nucleotide sequence ID" value="XM_007405543.1"/>
</dbReference>
<accession>F4R9M2</accession>
<reference evidence="14" key="1">
    <citation type="journal article" date="2011" name="Proc. Natl. Acad. Sci. U.S.A.">
        <title>Obligate biotrophy features unraveled by the genomic analysis of rust fungi.</title>
        <authorList>
            <person name="Duplessis S."/>
            <person name="Cuomo C.A."/>
            <person name="Lin Y.-C."/>
            <person name="Aerts A."/>
            <person name="Tisserant E."/>
            <person name="Veneault-Fourrey C."/>
            <person name="Joly D.L."/>
            <person name="Hacquard S."/>
            <person name="Amselem J."/>
            <person name="Cantarel B.L."/>
            <person name="Chiu R."/>
            <person name="Coutinho P.M."/>
            <person name="Feau N."/>
            <person name="Field M."/>
            <person name="Frey P."/>
            <person name="Gelhaye E."/>
            <person name="Goldberg J."/>
            <person name="Grabherr M.G."/>
            <person name="Kodira C.D."/>
            <person name="Kohler A."/>
            <person name="Kuees U."/>
            <person name="Lindquist E.A."/>
            <person name="Lucas S.M."/>
            <person name="Mago R."/>
            <person name="Mauceli E."/>
            <person name="Morin E."/>
            <person name="Murat C."/>
            <person name="Pangilinan J.L."/>
            <person name="Park R."/>
            <person name="Pearson M."/>
            <person name="Quesneville H."/>
            <person name="Rouhier N."/>
            <person name="Sakthikumar S."/>
            <person name="Salamov A.A."/>
            <person name="Schmutz J."/>
            <person name="Selles B."/>
            <person name="Shapiro H."/>
            <person name="Tanguay P."/>
            <person name="Tuskan G.A."/>
            <person name="Henrissat B."/>
            <person name="Van de Peer Y."/>
            <person name="Rouze P."/>
            <person name="Ellis J.G."/>
            <person name="Dodds P.N."/>
            <person name="Schein J.E."/>
            <person name="Zhong S."/>
            <person name="Hamelin R.C."/>
            <person name="Grigoriev I.V."/>
            <person name="Szabo L.J."/>
            <person name="Martin F."/>
        </authorList>
    </citation>
    <scope>NUCLEOTIDE SEQUENCE [LARGE SCALE GENOMIC DNA]</scope>
    <source>
        <strain evidence="14">98AG31 / pathotype 3-4-7</strain>
    </source>
</reference>
<comment type="pathway">
    <text evidence="1">Lipid metabolism.</text>
</comment>
<dbReference type="GO" id="GO:0004306">
    <property type="term" value="F:ethanolamine-phosphate cytidylyltransferase activity"/>
    <property type="evidence" value="ECO:0007669"/>
    <property type="project" value="UniProtKB-EC"/>
</dbReference>
<feature type="non-terminal residue" evidence="13">
    <location>
        <position position="122"/>
    </location>
</feature>
<dbReference type="InterPro" id="IPR044608">
    <property type="entry name" value="Ect1/PCYT2"/>
</dbReference>
<dbReference type="SUPFAM" id="SSF52374">
    <property type="entry name" value="Nucleotidylyl transferase"/>
    <property type="match status" value="1"/>
</dbReference>
<dbReference type="GO" id="GO:0005737">
    <property type="term" value="C:cytoplasm"/>
    <property type="evidence" value="ECO:0007669"/>
    <property type="project" value="TreeGrafter"/>
</dbReference>
<evidence type="ECO:0000313" key="14">
    <source>
        <dbReference type="Proteomes" id="UP000001072"/>
    </source>
</evidence>
<keyword evidence="14" id="KW-1185">Reference proteome</keyword>
<evidence type="ECO:0000256" key="8">
    <source>
        <dbReference type="ARBA" id="ARBA00023264"/>
    </source>
</evidence>
<dbReference type="PANTHER" id="PTHR45780">
    <property type="entry name" value="ETHANOLAMINE-PHOSPHATE CYTIDYLYLTRANSFERASE"/>
    <property type="match status" value="1"/>
</dbReference>
<sequence>LFHYGHANAFRQSKALGDILVVGCHSDQDIETNKGPSVLSQPDRMKLIEGCRWVNQVIPDAPYNTSLDFINQYTIDFVAHGDDITTDSNGLDTYRYVKEAGIYLEFKRTLGVSTTDAISRIL</sequence>
<dbReference type="EC" id="2.7.7.14" evidence="10"/>
<evidence type="ECO:0000259" key="12">
    <source>
        <dbReference type="Pfam" id="PF01467"/>
    </source>
</evidence>
<dbReference type="Proteomes" id="UP000001072">
    <property type="component" value="Unassembled WGS sequence"/>
</dbReference>
<keyword evidence="5" id="KW-0548">Nucleotidyltransferase</keyword>
<dbReference type="PANTHER" id="PTHR45780:SF2">
    <property type="entry name" value="ETHANOLAMINE-PHOSPHATE CYTIDYLYLTRANSFERASE"/>
    <property type="match status" value="1"/>
</dbReference>
<evidence type="ECO:0000313" key="13">
    <source>
        <dbReference type="EMBL" id="EGG11003.1"/>
    </source>
</evidence>
<dbReference type="VEuPathDB" id="FungiDB:MELLADRAFT_31132"/>
<name>F4R9M2_MELLP</name>
<dbReference type="EMBL" id="GL883093">
    <property type="protein sequence ID" value="EGG11003.1"/>
    <property type="molecule type" value="Genomic_DNA"/>
</dbReference>
<evidence type="ECO:0000256" key="3">
    <source>
        <dbReference type="ARBA" id="ARBA00022516"/>
    </source>
</evidence>
<dbReference type="HOGENOM" id="CLU_034585_2_2_1"/>
<dbReference type="InParanoid" id="F4R9M2"/>
<proteinExistence type="inferred from homology"/>
<evidence type="ECO:0000256" key="4">
    <source>
        <dbReference type="ARBA" id="ARBA00022679"/>
    </source>
</evidence>
<dbReference type="OrthoDB" id="40021at2759"/>
<dbReference type="AlphaFoldDB" id="F4R9M2"/>